<dbReference type="Proteomes" id="UP000006048">
    <property type="component" value="Chromosome"/>
</dbReference>
<dbReference type="EMBL" id="CP002959">
    <property type="protein sequence ID" value="AFM11231.1"/>
    <property type="molecule type" value="Genomic_DNA"/>
</dbReference>
<dbReference type="HOGENOM" id="CLU_032310_0_0_12"/>
<proteinExistence type="predicted"/>
<dbReference type="AlphaFoldDB" id="I4B1S4"/>
<dbReference type="OrthoDB" id="705210at2"/>
<dbReference type="InterPro" id="IPR058087">
    <property type="entry name" value="XAC2610_dom"/>
</dbReference>
<reference evidence="2 3" key="1">
    <citation type="submission" date="2012-06" db="EMBL/GenBank/DDBJ databases">
        <title>The complete chromosome of genome of Turneriella parva DSM 21527.</title>
        <authorList>
            <consortium name="US DOE Joint Genome Institute (JGI-PGF)"/>
            <person name="Lucas S."/>
            <person name="Han J."/>
            <person name="Lapidus A."/>
            <person name="Bruce D."/>
            <person name="Goodwin L."/>
            <person name="Pitluck S."/>
            <person name="Peters L."/>
            <person name="Kyrpides N."/>
            <person name="Mavromatis K."/>
            <person name="Ivanova N."/>
            <person name="Mikhailova N."/>
            <person name="Chertkov O."/>
            <person name="Detter J.C."/>
            <person name="Tapia R."/>
            <person name="Han C."/>
            <person name="Land M."/>
            <person name="Hauser L."/>
            <person name="Markowitz V."/>
            <person name="Cheng J.-F."/>
            <person name="Hugenholtz P."/>
            <person name="Woyke T."/>
            <person name="Wu D."/>
            <person name="Gronow S."/>
            <person name="Wellnitz S."/>
            <person name="Brambilla E."/>
            <person name="Klenk H.-P."/>
            <person name="Eisen J.A."/>
        </authorList>
    </citation>
    <scope>NUCLEOTIDE SEQUENCE [LARGE SCALE GENOMIC DNA]</scope>
    <source>
        <strain evidence="3">ATCC BAA-1111 / DSM 21527 / NCTC 11395 / H</strain>
    </source>
</reference>
<dbReference type="PATRIC" id="fig|869212.3.peg.554"/>
<dbReference type="STRING" id="869212.Turpa_0579"/>
<keyword evidence="3" id="KW-1185">Reference proteome</keyword>
<gene>
    <name evidence="2" type="ordered locus">Turpa_0579</name>
</gene>
<evidence type="ECO:0000313" key="3">
    <source>
        <dbReference type="Proteomes" id="UP000006048"/>
    </source>
</evidence>
<feature type="chain" id="PRO_5003685763" description="FG-GAP repeat protein" evidence="1">
    <location>
        <begin position="23"/>
        <end position="266"/>
    </location>
</feature>
<evidence type="ECO:0000256" key="1">
    <source>
        <dbReference type="SAM" id="SignalP"/>
    </source>
</evidence>
<evidence type="ECO:0000313" key="2">
    <source>
        <dbReference type="EMBL" id="AFM11231.1"/>
    </source>
</evidence>
<keyword evidence="1" id="KW-0732">Signal</keyword>
<feature type="signal peptide" evidence="1">
    <location>
        <begin position="1"/>
        <end position="22"/>
    </location>
</feature>
<dbReference type="NCBIfam" id="NF047539">
    <property type="entry name" value="XAC2610_fam"/>
    <property type="match status" value="1"/>
</dbReference>
<dbReference type="KEGG" id="tpx:Turpa_0579"/>
<dbReference type="RefSeq" id="WP_014801749.1">
    <property type="nucleotide sequence ID" value="NC_018020.1"/>
</dbReference>
<organism evidence="2 3">
    <name type="scientific">Turneriella parva (strain ATCC BAA-1111 / DSM 21527 / NCTC 11395 / H)</name>
    <name type="common">Leptospira parva</name>
    <dbReference type="NCBI Taxonomy" id="869212"/>
    <lineage>
        <taxon>Bacteria</taxon>
        <taxon>Pseudomonadati</taxon>
        <taxon>Spirochaetota</taxon>
        <taxon>Spirochaetia</taxon>
        <taxon>Leptospirales</taxon>
        <taxon>Leptospiraceae</taxon>
        <taxon>Turneriella</taxon>
    </lineage>
</organism>
<sequence>MNILFMRIFTVLLLVAPALHFADATRVTAKRLPAVFFPVKNLEVRLSVVNGRVVAKMNGGAAQDLGAFDRAEMEPATDEVVFADFNFDGTTDVGILEGVGYGGVNLFYRLFLYDKIGHKLVQFKTTIGNPSLLVAKKLLISAQRSGPRWYQTVYRSDGGSLIRVYEAEMLNHPTLWGVTEYDANDKLVGQRVLDGGTLERDPTSKAPPAVHLKAGECSDRIIKGPNTQRPNVEVIDFRDNGESIKVRVAPGGDGVWISAECLAEEQ</sequence>
<evidence type="ECO:0008006" key="4">
    <source>
        <dbReference type="Google" id="ProtNLM"/>
    </source>
</evidence>
<protein>
    <recommendedName>
        <fullName evidence="4">FG-GAP repeat protein</fullName>
    </recommendedName>
</protein>
<name>I4B1S4_TURPD</name>
<accession>I4B1S4</accession>